<proteinExistence type="predicted"/>
<comment type="caution">
    <text evidence="2">The sequence shown here is derived from an EMBL/GenBank/DDBJ whole genome shotgun (WGS) entry which is preliminary data.</text>
</comment>
<evidence type="ECO:0000313" key="3">
    <source>
        <dbReference type="Proteomes" id="UP001605036"/>
    </source>
</evidence>
<dbReference type="Proteomes" id="UP001605036">
    <property type="component" value="Unassembled WGS sequence"/>
</dbReference>
<protein>
    <submittedName>
        <fullName evidence="2">Uncharacterized protein</fullName>
    </submittedName>
</protein>
<feature type="region of interest" description="Disordered" evidence="1">
    <location>
        <begin position="108"/>
        <end position="222"/>
    </location>
</feature>
<dbReference type="EMBL" id="JBHFFA010000001">
    <property type="protein sequence ID" value="KAL2652022.1"/>
    <property type="molecule type" value="Genomic_DNA"/>
</dbReference>
<feature type="compositionally biased region" description="Basic residues" evidence="1">
    <location>
        <begin position="16"/>
        <end position="25"/>
    </location>
</feature>
<accession>A0ABD1ZKP4</accession>
<feature type="region of interest" description="Disordered" evidence="1">
    <location>
        <begin position="1"/>
        <end position="84"/>
    </location>
</feature>
<feature type="compositionally biased region" description="Basic and acidic residues" evidence="1">
    <location>
        <begin position="1"/>
        <end position="12"/>
    </location>
</feature>
<feature type="compositionally biased region" description="Low complexity" evidence="1">
    <location>
        <begin position="163"/>
        <end position="176"/>
    </location>
</feature>
<organism evidence="2 3">
    <name type="scientific">Riccia fluitans</name>
    <dbReference type="NCBI Taxonomy" id="41844"/>
    <lineage>
        <taxon>Eukaryota</taxon>
        <taxon>Viridiplantae</taxon>
        <taxon>Streptophyta</taxon>
        <taxon>Embryophyta</taxon>
        <taxon>Marchantiophyta</taxon>
        <taxon>Marchantiopsida</taxon>
        <taxon>Marchantiidae</taxon>
        <taxon>Marchantiales</taxon>
        <taxon>Ricciaceae</taxon>
        <taxon>Riccia</taxon>
    </lineage>
</organism>
<gene>
    <name evidence="2" type="ORF">R1flu_020150</name>
</gene>
<keyword evidence="3" id="KW-1185">Reference proteome</keyword>
<feature type="compositionally biased region" description="Basic and acidic residues" evidence="1">
    <location>
        <begin position="142"/>
        <end position="162"/>
    </location>
</feature>
<feature type="compositionally biased region" description="Low complexity" evidence="1">
    <location>
        <begin position="50"/>
        <end position="69"/>
    </location>
</feature>
<reference evidence="2 3" key="1">
    <citation type="submission" date="2024-09" db="EMBL/GenBank/DDBJ databases">
        <title>Chromosome-scale assembly of Riccia fluitans.</title>
        <authorList>
            <person name="Paukszto L."/>
            <person name="Sawicki J."/>
            <person name="Karawczyk K."/>
            <person name="Piernik-Szablinska J."/>
            <person name="Szczecinska M."/>
            <person name="Mazdziarz M."/>
        </authorList>
    </citation>
    <scope>NUCLEOTIDE SEQUENCE [LARGE SCALE GENOMIC DNA]</scope>
    <source>
        <strain evidence="2">Rf_01</strain>
        <tissue evidence="2">Aerial parts of the thallus</tissue>
    </source>
</reference>
<evidence type="ECO:0000256" key="1">
    <source>
        <dbReference type="SAM" id="MobiDB-lite"/>
    </source>
</evidence>
<name>A0ABD1ZKP4_9MARC</name>
<evidence type="ECO:0000313" key="2">
    <source>
        <dbReference type="EMBL" id="KAL2652022.1"/>
    </source>
</evidence>
<feature type="compositionally biased region" description="Polar residues" evidence="1">
    <location>
        <begin position="186"/>
        <end position="208"/>
    </location>
</feature>
<feature type="compositionally biased region" description="Low complexity" evidence="1">
    <location>
        <begin position="123"/>
        <end position="137"/>
    </location>
</feature>
<feature type="compositionally biased region" description="Low complexity" evidence="1">
    <location>
        <begin position="26"/>
        <end position="37"/>
    </location>
</feature>
<dbReference type="AlphaFoldDB" id="A0ABD1ZKP4"/>
<sequence length="346" mass="37235">MEGSQEREEKPFVLKRSLHRPRHAVKTVATAAVAAVANGREGNSKENSRETSSTSSDSADAKSTSPSAGKGSGSAGRGESEFKPSFKRSYSMNMIMTKAKKSVAQLVDYDDKSETTVDNTVVRSISSRRSPGRSSPRTAAGVERERESPGEEERRVKKDKYGSTRTTATTSAGAAADCGEKLKAASPTTSTALLQESSTREASGNSIRKTNDRKENGGGGSVRTVAAAVDSKLPGRILNGGCSNGAEVVRERDQFTRHGSGSGRSVIPLRKSQSFRLLQQQQQYSEQSRLVTRPNAMIGKSKVAYPLETPKTPRRFADLKNSKLRRSSSSPRVSGVHFKCLSDILC</sequence>